<dbReference type="EMBL" id="JACSQG010000001">
    <property type="protein sequence ID" value="MBD7976031.1"/>
    <property type="molecule type" value="Genomic_DNA"/>
</dbReference>
<feature type="coiled-coil region" evidence="1">
    <location>
        <begin position="69"/>
        <end position="96"/>
    </location>
</feature>
<proteinExistence type="predicted"/>
<keyword evidence="1" id="KW-0175">Coiled coil</keyword>
<evidence type="ECO:0000313" key="3">
    <source>
        <dbReference type="EMBL" id="MBD7976031.1"/>
    </source>
</evidence>
<gene>
    <name evidence="3" type="ORF">H9642_02375</name>
</gene>
<name>A0ABR8TJU0_9PSED</name>
<sequence>MIVRLDSIPVFPKLPNARRLDEAEREVASRGTALTAAPVEAKTSTQQSLGAILKKAGEEARAFGDSLTARFDEARKNSAREQVAQIRERIKMLKQLILLFGGSKALLRELKQLAGTLASAADVLKEGGGGGSAASGAEGFLYTETGVPAETGKTGVPADGGSQTYMNEAQSEPEQQAAQVLAAQAKSELVSLKAEPQSPVEATDEPQVSDPQPTLAFAPVSGIQQDAQRRADAEQLAKALSELKALVTAAKAAQRKRDRDDQKRFAQIDEHLEQIGAAVHALSEPAPLVEGGFSVRA</sequence>
<keyword evidence="4" id="KW-1185">Reference proteome</keyword>
<evidence type="ECO:0000256" key="1">
    <source>
        <dbReference type="SAM" id="Coils"/>
    </source>
</evidence>
<evidence type="ECO:0000256" key="2">
    <source>
        <dbReference type="SAM" id="MobiDB-lite"/>
    </source>
</evidence>
<protein>
    <submittedName>
        <fullName evidence="3">Uncharacterized protein</fullName>
    </submittedName>
</protein>
<organism evidence="3 4">
    <name type="scientific">Serpens gallinarum</name>
    <dbReference type="NCBI Taxonomy" id="2763075"/>
    <lineage>
        <taxon>Bacteria</taxon>
        <taxon>Pseudomonadati</taxon>
        <taxon>Pseudomonadota</taxon>
        <taxon>Gammaproteobacteria</taxon>
        <taxon>Pseudomonadales</taxon>
        <taxon>Pseudomonadaceae</taxon>
        <taxon>Pseudomonas</taxon>
    </lineage>
</organism>
<dbReference type="Proteomes" id="UP000611945">
    <property type="component" value="Unassembled WGS sequence"/>
</dbReference>
<comment type="caution">
    <text evidence="3">The sequence shown here is derived from an EMBL/GenBank/DDBJ whole genome shotgun (WGS) entry which is preliminary data.</text>
</comment>
<reference evidence="3 4" key="1">
    <citation type="submission" date="2020-08" db="EMBL/GenBank/DDBJ databases">
        <title>A Genomic Blueprint of the Chicken Gut Microbiome.</title>
        <authorList>
            <person name="Gilroy R."/>
            <person name="Ravi A."/>
            <person name="Getino M."/>
            <person name="Pursley I."/>
            <person name="Horton D.L."/>
            <person name="Alikhan N.-F."/>
            <person name="Baker D."/>
            <person name="Gharbi K."/>
            <person name="Hall N."/>
            <person name="Watson M."/>
            <person name="Adriaenssens E.M."/>
            <person name="Foster-Nyarko E."/>
            <person name="Jarju S."/>
            <person name="Secka A."/>
            <person name="Antonio M."/>
            <person name="Oren A."/>
            <person name="Chaudhuri R."/>
            <person name="La Ragione R.M."/>
            <person name="Hildebrand F."/>
            <person name="Pallen M.J."/>
        </authorList>
    </citation>
    <scope>NUCLEOTIDE SEQUENCE [LARGE SCALE GENOMIC DNA]</scope>
    <source>
        <strain evidence="3 4">Sa2CUA2</strain>
    </source>
</reference>
<feature type="region of interest" description="Disordered" evidence="2">
    <location>
        <begin position="191"/>
        <end position="211"/>
    </location>
</feature>
<evidence type="ECO:0000313" key="4">
    <source>
        <dbReference type="Proteomes" id="UP000611945"/>
    </source>
</evidence>
<dbReference type="RefSeq" id="WP_251834807.1">
    <property type="nucleotide sequence ID" value="NZ_JACSQG010000001.1"/>
</dbReference>
<accession>A0ABR8TJU0</accession>